<dbReference type="GO" id="GO:0004601">
    <property type="term" value="F:peroxidase activity"/>
    <property type="evidence" value="ECO:0007669"/>
    <property type="project" value="UniProtKB-KW"/>
</dbReference>
<evidence type="ECO:0000256" key="3">
    <source>
        <dbReference type="ARBA" id="ARBA00022559"/>
    </source>
</evidence>
<dbReference type="FunFam" id="1.10.640.10:FF:000003">
    <property type="entry name" value="chorion peroxidase"/>
    <property type="match status" value="1"/>
</dbReference>
<dbReference type="InterPro" id="IPR010255">
    <property type="entry name" value="Haem_peroxidase_sf"/>
</dbReference>
<dbReference type="PANTHER" id="PTHR11475">
    <property type="entry name" value="OXIDASE/PEROXIDASE"/>
    <property type="match status" value="1"/>
</dbReference>
<keyword evidence="5" id="KW-0349">Heme</keyword>
<evidence type="ECO:0000256" key="6">
    <source>
        <dbReference type="SAM" id="SignalP"/>
    </source>
</evidence>
<evidence type="ECO:0000256" key="1">
    <source>
        <dbReference type="ARBA" id="ARBA00004613"/>
    </source>
</evidence>
<keyword evidence="5" id="KW-0408">Iron</keyword>
<dbReference type="GO" id="GO:0006979">
    <property type="term" value="P:response to oxidative stress"/>
    <property type="evidence" value="ECO:0007669"/>
    <property type="project" value="InterPro"/>
</dbReference>
<dbReference type="CDD" id="cd09823">
    <property type="entry name" value="peroxinectin_like"/>
    <property type="match status" value="1"/>
</dbReference>
<dbReference type="InterPro" id="IPR037120">
    <property type="entry name" value="Haem_peroxidase_sf_animal"/>
</dbReference>
<feature type="signal peptide" evidence="6">
    <location>
        <begin position="1"/>
        <end position="31"/>
    </location>
</feature>
<evidence type="ECO:0008006" key="9">
    <source>
        <dbReference type="Google" id="ProtNLM"/>
    </source>
</evidence>
<accession>A0AAV2B0A7</accession>
<keyword evidence="8" id="KW-1185">Reference proteome</keyword>
<keyword evidence="4 6" id="KW-0732">Signal</keyword>
<sequence length="641" mass="72789">MSFGNLQKCMIFRFLFIIGVIPLIHLTETAAGLSKDIPHANVATCKDLEKNDSETCNNAMNYIHGHGNTSKLTLKGQNQCQSRQTILCDPFYPYRHFNGNCNNLKHPTWGIAEGCYLRFRPAFYDGFDSFRQSKTGKPLPEPRDLILNIFTNVHRPTSKVSFMFTVYGQTIAHDISRADVHNISVPCCTPEFNDHPSCAAISVRPNDPFFSKFNQTCLFMHRTQSCAVCNATRKQQVNAVTSALDASMVYDTDDNRAMGLRTKDGTGKLISNITEYGELLTFADDPSEIFCPVLKDCFLCGDLRVNQHAYFSSILTLFMREHNRIASKLMKLNPHWKEDTLYQEARRINIATLQCITYKEYLPTLLGPYIMEKYNLAVNHDSDGTKYSPNIRFDVRNEFANAAFRLHSMVPSKTGALNLRFKNTYQNPELIVNGHLDKMMEGACKAPSEKYDHYYVTDTTDYMGKSPGKLFGTDLGSLDIQRGRDHGIAPYIVMVKFCSEGRIKISTFDDLAPLLMTKKRADLLKKNYEAVEDIDLWVGMQMEHIFPGSEVGLTAACIIAKQFYLSKFGDRFYFEHKDEAPSFTEAQRNTLKNCALSRLLCDNTNITQVQKNAMLLPGSENTEVPCEDIPQIDLSYWKQDV</sequence>
<dbReference type="GO" id="GO:0046872">
    <property type="term" value="F:metal ion binding"/>
    <property type="evidence" value="ECO:0007669"/>
    <property type="project" value="UniProtKB-KW"/>
</dbReference>
<name>A0AAV2B0A7_9ARAC</name>
<keyword evidence="2" id="KW-0964">Secreted</keyword>
<dbReference type="Gene3D" id="1.10.640.10">
    <property type="entry name" value="Haem peroxidase domain superfamily, animal type"/>
    <property type="match status" value="1"/>
</dbReference>
<feature type="binding site" description="axial binding residue" evidence="5">
    <location>
        <position position="407"/>
    </location>
    <ligand>
        <name>heme b</name>
        <dbReference type="ChEBI" id="CHEBI:60344"/>
    </ligand>
    <ligandPart>
        <name>Fe</name>
        <dbReference type="ChEBI" id="CHEBI:18248"/>
    </ligandPart>
</feature>
<dbReference type="EMBL" id="CAXIEN010000239">
    <property type="protein sequence ID" value="CAL1288914.1"/>
    <property type="molecule type" value="Genomic_DNA"/>
</dbReference>
<protein>
    <recommendedName>
        <fullName evidence="9">Peroxidase</fullName>
    </recommendedName>
</protein>
<dbReference type="SUPFAM" id="SSF48113">
    <property type="entry name" value="Heme-dependent peroxidases"/>
    <property type="match status" value="1"/>
</dbReference>
<proteinExistence type="predicted"/>
<reference evidence="7 8" key="1">
    <citation type="submission" date="2024-04" db="EMBL/GenBank/DDBJ databases">
        <authorList>
            <person name="Rising A."/>
            <person name="Reimegard J."/>
            <person name="Sonavane S."/>
            <person name="Akerstrom W."/>
            <person name="Nylinder S."/>
            <person name="Hedman E."/>
            <person name="Kallberg Y."/>
        </authorList>
    </citation>
    <scope>NUCLEOTIDE SEQUENCE [LARGE SCALE GENOMIC DNA]</scope>
</reference>
<evidence type="ECO:0000256" key="2">
    <source>
        <dbReference type="ARBA" id="ARBA00022525"/>
    </source>
</evidence>
<gene>
    <name evidence="7" type="ORF">LARSCL_LOCUS15633</name>
</gene>
<dbReference type="Proteomes" id="UP001497382">
    <property type="component" value="Unassembled WGS sequence"/>
</dbReference>
<dbReference type="GO" id="GO:0005576">
    <property type="term" value="C:extracellular region"/>
    <property type="evidence" value="ECO:0007669"/>
    <property type="project" value="UniProtKB-SubCell"/>
</dbReference>
<comment type="caution">
    <text evidence="7">The sequence shown here is derived from an EMBL/GenBank/DDBJ whole genome shotgun (WGS) entry which is preliminary data.</text>
</comment>
<keyword evidence="5" id="KW-0479">Metal-binding</keyword>
<keyword evidence="3" id="KW-0560">Oxidoreductase</keyword>
<evidence type="ECO:0000313" key="7">
    <source>
        <dbReference type="EMBL" id="CAL1288914.1"/>
    </source>
</evidence>
<evidence type="ECO:0000256" key="5">
    <source>
        <dbReference type="PIRSR" id="PIRSR619791-2"/>
    </source>
</evidence>
<dbReference type="GO" id="GO:0020037">
    <property type="term" value="F:heme binding"/>
    <property type="evidence" value="ECO:0007669"/>
    <property type="project" value="InterPro"/>
</dbReference>
<comment type="subcellular location">
    <subcellularLocation>
        <location evidence="1">Secreted</location>
    </subcellularLocation>
</comment>
<dbReference type="PRINTS" id="PR00457">
    <property type="entry name" value="ANPEROXIDASE"/>
</dbReference>
<feature type="chain" id="PRO_5043774390" description="Peroxidase" evidence="6">
    <location>
        <begin position="32"/>
        <end position="641"/>
    </location>
</feature>
<dbReference type="PANTHER" id="PTHR11475:SF143">
    <property type="entry name" value="PUTATIVE-RELATED"/>
    <property type="match status" value="1"/>
</dbReference>
<keyword evidence="3" id="KW-0575">Peroxidase</keyword>
<dbReference type="InterPro" id="IPR019791">
    <property type="entry name" value="Haem_peroxidase_animal"/>
</dbReference>
<evidence type="ECO:0000256" key="4">
    <source>
        <dbReference type="ARBA" id="ARBA00022729"/>
    </source>
</evidence>
<dbReference type="Pfam" id="PF03098">
    <property type="entry name" value="An_peroxidase"/>
    <property type="match status" value="1"/>
</dbReference>
<dbReference type="PROSITE" id="PS50292">
    <property type="entry name" value="PEROXIDASE_3"/>
    <property type="match status" value="1"/>
</dbReference>
<organism evidence="7 8">
    <name type="scientific">Larinioides sclopetarius</name>
    <dbReference type="NCBI Taxonomy" id="280406"/>
    <lineage>
        <taxon>Eukaryota</taxon>
        <taxon>Metazoa</taxon>
        <taxon>Ecdysozoa</taxon>
        <taxon>Arthropoda</taxon>
        <taxon>Chelicerata</taxon>
        <taxon>Arachnida</taxon>
        <taxon>Araneae</taxon>
        <taxon>Araneomorphae</taxon>
        <taxon>Entelegynae</taxon>
        <taxon>Araneoidea</taxon>
        <taxon>Araneidae</taxon>
        <taxon>Larinioides</taxon>
    </lineage>
</organism>
<evidence type="ECO:0000313" key="8">
    <source>
        <dbReference type="Proteomes" id="UP001497382"/>
    </source>
</evidence>
<dbReference type="AlphaFoldDB" id="A0AAV2B0A7"/>